<evidence type="ECO:0000256" key="3">
    <source>
        <dbReference type="ARBA" id="ARBA00022723"/>
    </source>
</evidence>
<dbReference type="GO" id="GO:0004817">
    <property type="term" value="F:cysteine-tRNA ligase activity"/>
    <property type="evidence" value="ECO:0007669"/>
    <property type="project" value="UniProtKB-EC"/>
</dbReference>
<dbReference type="SUPFAM" id="SSF47323">
    <property type="entry name" value="Anticodon-binding domain of a subclass of class I aminoacyl-tRNA synthetases"/>
    <property type="match status" value="1"/>
</dbReference>
<evidence type="ECO:0000313" key="13">
    <source>
        <dbReference type="Proteomes" id="UP000316851"/>
    </source>
</evidence>
<organism evidence="12 13">
    <name type="scientific">Metamycoplasma neophronis</name>
    <dbReference type="NCBI Taxonomy" id="872983"/>
    <lineage>
        <taxon>Bacteria</taxon>
        <taxon>Bacillati</taxon>
        <taxon>Mycoplasmatota</taxon>
        <taxon>Mycoplasmoidales</taxon>
        <taxon>Metamycoplasmataceae</taxon>
        <taxon>Metamycoplasma</taxon>
    </lineage>
</organism>
<feature type="domain" description="tRNA synthetases class I catalytic" evidence="11">
    <location>
        <begin position="4"/>
        <end position="287"/>
    </location>
</feature>
<evidence type="ECO:0000256" key="1">
    <source>
        <dbReference type="ARBA" id="ARBA00011245"/>
    </source>
</evidence>
<evidence type="ECO:0000256" key="2">
    <source>
        <dbReference type="ARBA" id="ARBA00022598"/>
    </source>
</evidence>
<feature type="binding site" evidence="10">
    <location>
        <position position="211"/>
    </location>
    <ligand>
        <name>Zn(2+)</name>
        <dbReference type="ChEBI" id="CHEBI:29105"/>
    </ligand>
</feature>
<feature type="binding site" evidence="10">
    <location>
        <position position="215"/>
    </location>
    <ligand>
        <name>Zn(2+)</name>
        <dbReference type="ChEBI" id="CHEBI:29105"/>
    </ligand>
</feature>
<evidence type="ECO:0000256" key="8">
    <source>
        <dbReference type="ARBA" id="ARBA00023146"/>
    </source>
</evidence>
<feature type="binding site" evidence="10">
    <location>
        <position position="246"/>
    </location>
    <ligand>
        <name>ATP</name>
        <dbReference type="ChEBI" id="CHEBI:30616"/>
    </ligand>
</feature>
<comment type="caution">
    <text evidence="12">The sequence shown here is derived from an EMBL/GenBank/DDBJ whole genome shotgun (WGS) entry which is preliminary data.</text>
</comment>
<keyword evidence="3 10" id="KW-0479">Metal-binding</keyword>
<evidence type="ECO:0000256" key="10">
    <source>
        <dbReference type="HAMAP-Rule" id="MF_00041"/>
    </source>
</evidence>
<dbReference type="InterPro" id="IPR009080">
    <property type="entry name" value="tRNAsynth_Ia_anticodon-bd"/>
</dbReference>
<keyword evidence="6 10" id="KW-0067">ATP-binding</keyword>
<evidence type="ECO:0000313" key="12">
    <source>
        <dbReference type="EMBL" id="TPR54663.1"/>
    </source>
</evidence>
<evidence type="ECO:0000259" key="11">
    <source>
        <dbReference type="Pfam" id="PF01406"/>
    </source>
</evidence>
<comment type="subcellular location">
    <subcellularLocation>
        <location evidence="10">Cytoplasm</location>
    </subcellularLocation>
</comment>
<keyword evidence="7 10" id="KW-0648">Protein biosynthesis</keyword>
<feature type="binding site" evidence="10">
    <location>
        <position position="185"/>
    </location>
    <ligand>
        <name>Zn(2+)</name>
        <dbReference type="ChEBI" id="CHEBI:29105"/>
    </ligand>
</feature>
<keyword evidence="2 10" id="KW-0436">Ligase</keyword>
<keyword evidence="4 10" id="KW-0547">Nucleotide-binding</keyword>
<reference evidence="12" key="1">
    <citation type="submission" date="2019-06" db="EMBL/GenBank/DDBJ databases">
        <title>Mycoplasma neophronis type strain whole genome sequence.</title>
        <authorList>
            <person name="Spergser J."/>
        </authorList>
    </citation>
    <scope>NUCLEOTIDE SEQUENCE [LARGE SCALE GENOMIC DNA]</scope>
    <source>
        <strain evidence="12">DSM 24097</strain>
    </source>
</reference>
<evidence type="ECO:0000256" key="6">
    <source>
        <dbReference type="ARBA" id="ARBA00022840"/>
    </source>
</evidence>
<dbReference type="EC" id="6.1.1.16" evidence="10"/>
<dbReference type="Pfam" id="PF01406">
    <property type="entry name" value="tRNA-synt_1e"/>
    <property type="match status" value="1"/>
</dbReference>
<dbReference type="PANTHER" id="PTHR10890:SF3">
    <property type="entry name" value="CYSTEINE--TRNA LIGASE, CYTOPLASMIC"/>
    <property type="match status" value="1"/>
</dbReference>
<accession>A0ABY2Z0I4</accession>
<gene>
    <name evidence="10" type="primary">cysS</name>
    <name evidence="12" type="ORF">FJR74_00105</name>
</gene>
<proteinExistence type="inferred from homology"/>
<feature type="short sequence motif" description="'HIGH' region" evidence="10">
    <location>
        <begin position="9"/>
        <end position="19"/>
    </location>
</feature>
<dbReference type="PANTHER" id="PTHR10890">
    <property type="entry name" value="CYSTEINYL-TRNA SYNTHETASE"/>
    <property type="match status" value="1"/>
</dbReference>
<dbReference type="Gene3D" id="3.40.50.620">
    <property type="entry name" value="HUPs"/>
    <property type="match status" value="1"/>
</dbReference>
<evidence type="ECO:0000256" key="9">
    <source>
        <dbReference type="ARBA" id="ARBA00047398"/>
    </source>
</evidence>
<keyword evidence="8 10" id="KW-0030">Aminoacyl-tRNA synthetase</keyword>
<protein>
    <recommendedName>
        <fullName evidence="10">Cysteine--tRNA ligase</fullName>
        <ecNumber evidence="10">6.1.1.16</ecNumber>
    </recommendedName>
    <alternativeName>
        <fullName evidence="10">Cysteinyl-tRNA synthetase</fullName>
        <shortName evidence="10">CysRS</shortName>
    </alternativeName>
</protein>
<evidence type="ECO:0000256" key="5">
    <source>
        <dbReference type="ARBA" id="ARBA00022833"/>
    </source>
</evidence>
<dbReference type="RefSeq" id="WP_140914516.1">
    <property type="nucleotide sequence ID" value="NZ_VHHP01000001.1"/>
</dbReference>
<keyword evidence="5 10" id="KW-0862">Zinc</keyword>
<dbReference type="PRINTS" id="PR00983">
    <property type="entry name" value="TRNASYNTHCYS"/>
</dbReference>
<dbReference type="NCBIfam" id="TIGR00435">
    <property type="entry name" value="cysS"/>
    <property type="match status" value="1"/>
</dbReference>
<dbReference type="SUPFAM" id="SSF52374">
    <property type="entry name" value="Nucleotidylyl transferase"/>
    <property type="match status" value="1"/>
</dbReference>
<evidence type="ECO:0000256" key="4">
    <source>
        <dbReference type="ARBA" id="ARBA00022741"/>
    </source>
</evidence>
<comment type="similarity">
    <text evidence="10">Belongs to the class-I aminoacyl-tRNA synthetase family.</text>
</comment>
<evidence type="ECO:0000256" key="7">
    <source>
        <dbReference type="ARBA" id="ARBA00022917"/>
    </source>
</evidence>
<dbReference type="InterPro" id="IPR024909">
    <property type="entry name" value="Cys-tRNA/MSH_ligase"/>
</dbReference>
<comment type="cofactor">
    <cofactor evidence="10">
        <name>Zn(2+)</name>
        <dbReference type="ChEBI" id="CHEBI:29105"/>
    </cofactor>
    <text evidence="10">Binds 1 zinc ion per subunit.</text>
</comment>
<keyword evidence="10" id="KW-0963">Cytoplasm</keyword>
<feature type="short sequence motif" description="'KMSKS' region" evidence="10">
    <location>
        <begin position="243"/>
        <end position="247"/>
    </location>
</feature>
<comment type="subunit">
    <text evidence="1 10">Monomer.</text>
</comment>
<dbReference type="InterPro" id="IPR032678">
    <property type="entry name" value="tRNA-synt_1_cat_dom"/>
</dbReference>
<dbReference type="EMBL" id="VHHP01000001">
    <property type="protein sequence ID" value="TPR54663.1"/>
    <property type="molecule type" value="Genomic_DNA"/>
</dbReference>
<dbReference type="HAMAP" id="MF_00041">
    <property type="entry name" value="Cys_tRNA_synth"/>
    <property type="match status" value="1"/>
</dbReference>
<keyword evidence="13" id="KW-1185">Reference proteome</keyword>
<dbReference type="InterPro" id="IPR014729">
    <property type="entry name" value="Rossmann-like_a/b/a_fold"/>
</dbReference>
<dbReference type="InterPro" id="IPR015803">
    <property type="entry name" value="Cys-tRNA-ligase"/>
</dbReference>
<comment type="catalytic activity">
    <reaction evidence="9 10">
        <text>tRNA(Cys) + L-cysteine + ATP = L-cysteinyl-tRNA(Cys) + AMP + diphosphate</text>
        <dbReference type="Rhea" id="RHEA:17773"/>
        <dbReference type="Rhea" id="RHEA-COMP:9661"/>
        <dbReference type="Rhea" id="RHEA-COMP:9679"/>
        <dbReference type="ChEBI" id="CHEBI:30616"/>
        <dbReference type="ChEBI" id="CHEBI:33019"/>
        <dbReference type="ChEBI" id="CHEBI:35235"/>
        <dbReference type="ChEBI" id="CHEBI:78442"/>
        <dbReference type="ChEBI" id="CHEBI:78517"/>
        <dbReference type="ChEBI" id="CHEBI:456215"/>
        <dbReference type="EC" id="6.1.1.16"/>
    </reaction>
</comment>
<dbReference type="Proteomes" id="UP000316851">
    <property type="component" value="Unassembled WGS sequence"/>
</dbReference>
<feature type="binding site" evidence="10">
    <location>
        <position position="7"/>
    </location>
    <ligand>
        <name>Zn(2+)</name>
        <dbReference type="ChEBI" id="CHEBI:29105"/>
    </ligand>
</feature>
<name>A0ABY2Z0I4_9BACT</name>
<sequence>MKRYYLCGPTVYNYPHIGNLRPTITFDLMIRAQRYLGEEVFYLHNITDIDDKIIVKAKAEGKSEKEISSFYENYYFDLFKKFNIEMPTKVVRVTDSLQDMYEYIQALINKNAAYQVGGNVFFNIDKFKYHYGSVSHQKLENLLADEDGILGKHHPYDFTLWKDTTDGIKFESPFGLGRPGWHTECSCFINKYFEGKQLDVHGGGIDLIFPHHENENIQHYALHNEDIAKSWMHFGTLNYKNQKMSKSIGNIIYPHDFLEKYNADTYKLLMLTTSYTKPINLTDELFEVNFAQVNKFKQIYNKVKLENIDSSVNESKVKEVIQAVADLEFAKAHAEIIKLTKKAEDFNTFLKIMEILGFTFMKREISQEDKDLYKLWKQEVANKNYEKADSLRDELKKRELI</sequence>